<evidence type="ECO:0000256" key="1">
    <source>
        <dbReference type="ARBA" id="ARBA00022723"/>
    </source>
</evidence>
<dbReference type="Pfam" id="PF14737">
    <property type="entry name" value="DUF4470"/>
    <property type="match status" value="1"/>
</dbReference>
<keyword evidence="3" id="KW-0862">Zinc</keyword>
<dbReference type="OrthoDB" id="432970at2759"/>
<evidence type="ECO:0000313" key="6">
    <source>
        <dbReference type="EMBL" id="RPD61742.1"/>
    </source>
</evidence>
<dbReference type="SUPFAM" id="SSF144232">
    <property type="entry name" value="HIT/MYND zinc finger-like"/>
    <property type="match status" value="1"/>
</dbReference>
<keyword evidence="7" id="KW-1185">Reference proteome</keyword>
<dbReference type="EMBL" id="ML122261">
    <property type="protein sequence ID" value="RPD61742.1"/>
    <property type="molecule type" value="Genomic_DNA"/>
</dbReference>
<evidence type="ECO:0000256" key="2">
    <source>
        <dbReference type="ARBA" id="ARBA00022771"/>
    </source>
</evidence>
<protein>
    <recommendedName>
        <fullName evidence="5">MYND-type domain-containing protein</fullName>
    </recommendedName>
</protein>
<dbReference type="PROSITE" id="PS50865">
    <property type="entry name" value="ZF_MYND_2"/>
    <property type="match status" value="1"/>
</dbReference>
<keyword evidence="1" id="KW-0479">Metal-binding</keyword>
<dbReference type="Proteomes" id="UP000313359">
    <property type="component" value="Unassembled WGS sequence"/>
</dbReference>
<dbReference type="InterPro" id="IPR027974">
    <property type="entry name" value="DUF4470"/>
</dbReference>
<evidence type="ECO:0000256" key="4">
    <source>
        <dbReference type="PROSITE-ProRule" id="PRU00134"/>
    </source>
</evidence>
<gene>
    <name evidence="6" type="ORF">L227DRAFT_652465</name>
</gene>
<reference evidence="6" key="1">
    <citation type="journal article" date="2018" name="Genome Biol. Evol.">
        <title>Genomics and development of Lentinus tigrinus, a white-rot wood-decaying mushroom with dimorphic fruiting bodies.</title>
        <authorList>
            <person name="Wu B."/>
            <person name="Xu Z."/>
            <person name="Knudson A."/>
            <person name="Carlson A."/>
            <person name="Chen N."/>
            <person name="Kovaka S."/>
            <person name="LaButti K."/>
            <person name="Lipzen A."/>
            <person name="Pennachio C."/>
            <person name="Riley R."/>
            <person name="Schakwitz W."/>
            <person name="Umezawa K."/>
            <person name="Ohm R.A."/>
            <person name="Grigoriev I.V."/>
            <person name="Nagy L.G."/>
            <person name="Gibbons J."/>
            <person name="Hibbett D."/>
        </authorList>
    </citation>
    <scope>NUCLEOTIDE SEQUENCE [LARGE SCALE GENOMIC DNA]</scope>
    <source>
        <strain evidence="6">ALCF2SS1-6</strain>
    </source>
</reference>
<accession>A0A5C2SD81</accession>
<sequence>MSRPVYWPAECFFEPIGNTSALCLTRDLPPDVDADILLLNCNDCRNVLFTVFCEHSKAQRKLDFTCSDVDSAIIARSLILLTMAIDGTSCDTIWNIFYHIYLDEESLSTLVDRCHKLVVLTQTLDQWHNSAYGACIRFGSTSTLSEVNRMLSLYADSVHISTPKSAAESDGPAKESARDWAMKNLHAYSHSSARSAGPMHKQAERVFKEHFDLYCKTGMTFTDEASRASAVHENPTFYHSRDGPGSVVHVCTDPLAPFHTAPVFGDADSDSVSIADVVGAARREFSNWCRVFRAAAAKSGGLLVVRFLLGDPLAIAHMFEHFDRWKTRTYPVFANPWSAHVLELSAEEYERGNAPATFNVIDTSTLWDTMGMYNILPSLSPILSTSPQTYSVLYTESFVRWHDNPKTGLAGYRFELFSETALWIDLCPVDFYAGFSSRYNPEERFPGDFISFTRRHDVLAWKRPCSGDPIAHSYPTPQLTFRDPAQLVPLLHETYYKLFGHAEWTHHLMAGMDIWHRGFEHSHYYYCTRESFVYLLKRVRERFRFAPNEWIAVMESLLERNLRRTEEPLGSNEHLCDREFRVQLFRHGIYTSPGMDNIAKPATGRLSLWSEVSSLVRVYLIVPRAEVGLTFGATVMRYGTSALTVSVKGNGKHGWYQCLHTVFGSVVDCGTDAVPDVRIDEDHLGMRGKSDLVVSFVVDTAALCGGEGTAKQADVEIELFIFASLEERVVTSPRHPVHRITVFQTTLEDRKSVFVAPEPFLPSFHYSTDPHIPPSSQLDLSSSLPMPIGKQGIVEAYRILDYASDFETTRFRISLAVHDPHIAQLLRDHGTDLLKIELVSTCTTRLTLAEAGLVQDVIYPLPVLRLKLLTLDLQVSASNEVTIELTAQLASQSIEVEGYQLYATSVILKGDTICPWDIHHVNLDRMPVVNLHTPKLEGWLMEHVWKQMSTMESMIRASGMQYAPHGLMVWRLPKDSLFCTLCRPFTGSGVHNELGKAFRVIRLDDTTAPNNHPGPGDTILFMSGLRYDLTSHTVVADAYVLTIAPPLTQSILAPLEKKHAIGSSLLYGEEMRMWKQLLPAMAERCRSWSHGPNCEYKATGRIPLETQMHVGDPLCSCGRGKDVEGLRRVKAWAPFAPHVTRIAISPLFPVWYLEPLMMKFLRRAGGMTSDWTFKQLTQKPPHCVVCQRAKYELKKCARCRKVTYCSERCQREDWPRHKKDCRGLIKQG</sequence>
<dbReference type="Gene3D" id="6.10.140.2220">
    <property type="match status" value="1"/>
</dbReference>
<dbReference type="PANTHER" id="PTHR10237:SF14">
    <property type="entry name" value="MYND-TYPE DOMAIN-CONTAINING PROTEIN"/>
    <property type="match status" value="1"/>
</dbReference>
<dbReference type="InterPro" id="IPR024119">
    <property type="entry name" value="TF_DEAF-1"/>
</dbReference>
<keyword evidence="2 4" id="KW-0863">Zinc-finger</keyword>
<evidence type="ECO:0000259" key="5">
    <source>
        <dbReference type="PROSITE" id="PS50865"/>
    </source>
</evidence>
<dbReference type="Pfam" id="PF01753">
    <property type="entry name" value="zf-MYND"/>
    <property type="match status" value="1"/>
</dbReference>
<organism evidence="6 7">
    <name type="scientific">Lentinus tigrinus ALCF2SS1-6</name>
    <dbReference type="NCBI Taxonomy" id="1328759"/>
    <lineage>
        <taxon>Eukaryota</taxon>
        <taxon>Fungi</taxon>
        <taxon>Dikarya</taxon>
        <taxon>Basidiomycota</taxon>
        <taxon>Agaricomycotina</taxon>
        <taxon>Agaricomycetes</taxon>
        <taxon>Polyporales</taxon>
        <taxon>Polyporaceae</taxon>
        <taxon>Lentinus</taxon>
    </lineage>
</organism>
<evidence type="ECO:0000313" key="7">
    <source>
        <dbReference type="Proteomes" id="UP000313359"/>
    </source>
</evidence>
<dbReference type="PANTHER" id="PTHR10237">
    <property type="entry name" value="DEFORMED EPIDERMAL AUTOREGULATORY FACTOR 1 HOMOLOG SUPPRESSIN"/>
    <property type="match status" value="1"/>
</dbReference>
<name>A0A5C2SD81_9APHY</name>
<dbReference type="STRING" id="1328759.A0A5C2SD81"/>
<evidence type="ECO:0000256" key="3">
    <source>
        <dbReference type="ARBA" id="ARBA00022833"/>
    </source>
</evidence>
<dbReference type="GO" id="GO:0000981">
    <property type="term" value="F:DNA-binding transcription factor activity, RNA polymerase II-specific"/>
    <property type="evidence" value="ECO:0007669"/>
    <property type="project" value="TreeGrafter"/>
</dbReference>
<dbReference type="AlphaFoldDB" id="A0A5C2SD81"/>
<proteinExistence type="predicted"/>
<dbReference type="InterPro" id="IPR002893">
    <property type="entry name" value="Znf_MYND"/>
</dbReference>
<dbReference type="GO" id="GO:0005634">
    <property type="term" value="C:nucleus"/>
    <property type="evidence" value="ECO:0007669"/>
    <property type="project" value="TreeGrafter"/>
</dbReference>
<feature type="domain" description="MYND-type" evidence="5">
    <location>
        <begin position="1183"/>
        <end position="1221"/>
    </location>
</feature>
<dbReference type="GO" id="GO:0008270">
    <property type="term" value="F:zinc ion binding"/>
    <property type="evidence" value="ECO:0007669"/>
    <property type="project" value="UniProtKB-KW"/>
</dbReference>